<evidence type="ECO:0000313" key="2">
    <source>
        <dbReference type="Proteomes" id="UP001054945"/>
    </source>
</evidence>
<gene>
    <name evidence="1" type="ORF">CEXT_744981</name>
</gene>
<proteinExistence type="predicted"/>
<sequence length="67" mass="7540">MLPILLQAVPGQVHSKYIFGLLPKRDVVGFLIDQKSKKPAQQKATYKSENKTTLETCLTNKKHKSNS</sequence>
<dbReference type="Proteomes" id="UP001054945">
    <property type="component" value="Unassembled WGS sequence"/>
</dbReference>
<organism evidence="1 2">
    <name type="scientific">Caerostris extrusa</name>
    <name type="common">Bark spider</name>
    <name type="synonym">Caerostris bankana</name>
    <dbReference type="NCBI Taxonomy" id="172846"/>
    <lineage>
        <taxon>Eukaryota</taxon>
        <taxon>Metazoa</taxon>
        <taxon>Ecdysozoa</taxon>
        <taxon>Arthropoda</taxon>
        <taxon>Chelicerata</taxon>
        <taxon>Arachnida</taxon>
        <taxon>Araneae</taxon>
        <taxon>Araneomorphae</taxon>
        <taxon>Entelegynae</taxon>
        <taxon>Araneoidea</taxon>
        <taxon>Araneidae</taxon>
        <taxon>Caerostris</taxon>
    </lineage>
</organism>
<reference evidence="1 2" key="1">
    <citation type="submission" date="2021-06" db="EMBL/GenBank/DDBJ databases">
        <title>Caerostris extrusa draft genome.</title>
        <authorList>
            <person name="Kono N."/>
            <person name="Arakawa K."/>
        </authorList>
    </citation>
    <scope>NUCLEOTIDE SEQUENCE [LARGE SCALE GENOMIC DNA]</scope>
</reference>
<evidence type="ECO:0000313" key="1">
    <source>
        <dbReference type="EMBL" id="GIX87179.1"/>
    </source>
</evidence>
<dbReference type="AlphaFoldDB" id="A0AAV4NUA7"/>
<name>A0AAV4NUA7_CAEEX</name>
<protein>
    <submittedName>
        <fullName evidence="1">Uncharacterized protein</fullName>
    </submittedName>
</protein>
<accession>A0AAV4NUA7</accession>
<comment type="caution">
    <text evidence="1">The sequence shown here is derived from an EMBL/GenBank/DDBJ whole genome shotgun (WGS) entry which is preliminary data.</text>
</comment>
<dbReference type="EMBL" id="BPLR01003660">
    <property type="protein sequence ID" value="GIX87179.1"/>
    <property type="molecule type" value="Genomic_DNA"/>
</dbReference>
<keyword evidence="2" id="KW-1185">Reference proteome</keyword>